<dbReference type="PANTHER" id="PTHR10721">
    <property type="entry name" value="MITOCHONDRIAL IMPORT INNER MEMBRANE TRANSLOCASE SUBUNIT TIM44"/>
    <property type="match status" value="1"/>
</dbReference>
<evidence type="ECO:0000256" key="1">
    <source>
        <dbReference type="ARBA" id="ARBA00004370"/>
    </source>
</evidence>
<proteinExistence type="inferred from homology"/>
<dbReference type="AlphaFoldDB" id="A0A0H4VJU1"/>
<keyword evidence="3" id="KW-0809">Transit peptide</keyword>
<dbReference type="InterPro" id="IPR007379">
    <property type="entry name" value="Tim44-like_dom"/>
</dbReference>
<evidence type="ECO:0000256" key="2">
    <source>
        <dbReference type="ARBA" id="ARBA00009597"/>
    </source>
</evidence>
<organism evidence="7 8">
    <name type="scientific">Aurantiacibacter atlanticus</name>
    <dbReference type="NCBI Taxonomy" id="1648404"/>
    <lineage>
        <taxon>Bacteria</taxon>
        <taxon>Pseudomonadati</taxon>
        <taxon>Pseudomonadota</taxon>
        <taxon>Alphaproteobacteria</taxon>
        <taxon>Sphingomonadales</taxon>
        <taxon>Erythrobacteraceae</taxon>
        <taxon>Aurantiacibacter</taxon>
    </lineage>
</organism>
<evidence type="ECO:0000313" key="7">
    <source>
        <dbReference type="EMBL" id="AKQ43156.2"/>
    </source>
</evidence>
<dbReference type="Pfam" id="PF04280">
    <property type="entry name" value="Tim44"/>
    <property type="match status" value="1"/>
</dbReference>
<feature type="compositionally biased region" description="Basic and acidic residues" evidence="5">
    <location>
        <begin position="65"/>
        <end position="76"/>
    </location>
</feature>
<feature type="domain" description="Tim44-like" evidence="6">
    <location>
        <begin position="103"/>
        <end position="249"/>
    </location>
</feature>
<dbReference type="GO" id="GO:0016020">
    <property type="term" value="C:membrane"/>
    <property type="evidence" value="ECO:0007669"/>
    <property type="project" value="UniProtKB-SubCell"/>
</dbReference>
<dbReference type="PIRSF" id="PIRSF031890">
    <property type="entry name" value="UCP031890_transporter_Tim44"/>
    <property type="match status" value="1"/>
</dbReference>
<dbReference type="Proteomes" id="UP000059113">
    <property type="component" value="Chromosome"/>
</dbReference>
<comment type="subcellular location">
    <subcellularLocation>
        <location evidence="1">Membrane</location>
    </subcellularLocation>
</comment>
<sequence length="250" mass="28139">MVVHLLLMPIWVNIAETRVGPNRGQDWEVYRVIWEIVILAMIAAFLGMRLYSVLGRRAEHEEEVVSNRLERSDDANAQRQPHAPQLAEAPRNDRALTGFAPAIEQGLREIAASDRRFELLPFLEGARGAYEMILEAFWRGDKAELEQLCDDDVYASFAAAIDEREEAGVTLENRLIRVEDTTVHSATMDGKMARIAVRFVADIASVTRDAEGNVIAGSLDDAIESRDIWTFSRDVRSEDPNWLLDETDAA</sequence>
<evidence type="ECO:0000259" key="6">
    <source>
        <dbReference type="SMART" id="SM00978"/>
    </source>
</evidence>
<evidence type="ECO:0000313" key="8">
    <source>
        <dbReference type="Proteomes" id="UP000059113"/>
    </source>
</evidence>
<dbReference type="SMART" id="SM00978">
    <property type="entry name" value="Tim44"/>
    <property type="match status" value="1"/>
</dbReference>
<accession>A0A0H4VJU1</accession>
<evidence type="ECO:0000256" key="5">
    <source>
        <dbReference type="SAM" id="MobiDB-lite"/>
    </source>
</evidence>
<keyword evidence="8" id="KW-1185">Reference proteome</keyword>
<comment type="similarity">
    <text evidence="2">Belongs to the Tim44 family.</text>
</comment>
<dbReference type="EMBL" id="CP011310">
    <property type="protein sequence ID" value="AKQ43156.2"/>
    <property type="molecule type" value="Genomic_DNA"/>
</dbReference>
<reference evidence="7 8" key="1">
    <citation type="journal article" date="2015" name="Int. J. Syst. Evol. Microbiol.">
        <title>Erythrobacter atlanticus sp. nov., a bacterium from ocean sediment able to degrade polycyclic aromatic hydrocarbons.</title>
        <authorList>
            <person name="Zhuang L."/>
            <person name="Liu Y."/>
            <person name="Wang L."/>
            <person name="Wang W."/>
            <person name="Shao Z."/>
        </authorList>
    </citation>
    <scope>NUCLEOTIDE SEQUENCE [LARGE SCALE GENOMIC DNA]</scope>
    <source>
        <strain evidence="8">s21-N3</strain>
    </source>
</reference>
<reference evidence="8" key="2">
    <citation type="submission" date="2015-04" db="EMBL/GenBank/DDBJ databases">
        <title>The complete genome sequence of Erythrobacter sp. s21-N3.</title>
        <authorList>
            <person name="Zhuang L."/>
            <person name="Liu Y."/>
            <person name="Shao Z."/>
        </authorList>
    </citation>
    <scope>NUCLEOTIDE SEQUENCE [LARGE SCALE GENOMIC DNA]</scope>
    <source>
        <strain evidence="8">s21-N3</strain>
    </source>
</reference>
<dbReference type="InterPro" id="IPR032710">
    <property type="entry name" value="NTF2-like_dom_sf"/>
</dbReference>
<dbReference type="InterPro" id="IPR039544">
    <property type="entry name" value="Tim44-like"/>
</dbReference>
<dbReference type="STRING" id="1648404.CP97_04210"/>
<keyword evidence="4" id="KW-0472">Membrane</keyword>
<dbReference type="KEGG" id="ery:CP97_04210"/>
<evidence type="ECO:0000256" key="3">
    <source>
        <dbReference type="ARBA" id="ARBA00022946"/>
    </source>
</evidence>
<feature type="region of interest" description="Disordered" evidence="5">
    <location>
        <begin position="65"/>
        <end position="90"/>
    </location>
</feature>
<gene>
    <name evidence="7" type="ORF">CP97_04210</name>
</gene>
<dbReference type="GO" id="GO:0030150">
    <property type="term" value="P:protein import into mitochondrial matrix"/>
    <property type="evidence" value="ECO:0007669"/>
    <property type="project" value="TreeGrafter"/>
</dbReference>
<dbReference type="SUPFAM" id="SSF54427">
    <property type="entry name" value="NTF2-like"/>
    <property type="match status" value="1"/>
</dbReference>
<protein>
    <recommendedName>
        <fullName evidence="6">Tim44-like domain-containing protein</fullName>
    </recommendedName>
</protein>
<evidence type="ECO:0000256" key="4">
    <source>
        <dbReference type="ARBA" id="ARBA00023136"/>
    </source>
</evidence>
<dbReference type="Gene3D" id="3.10.450.240">
    <property type="match status" value="1"/>
</dbReference>
<dbReference type="NCBIfam" id="NF033779">
    <property type="entry name" value="Tim44_TimA_adap"/>
    <property type="match status" value="1"/>
</dbReference>
<dbReference type="GO" id="GO:0051087">
    <property type="term" value="F:protein-folding chaperone binding"/>
    <property type="evidence" value="ECO:0007669"/>
    <property type="project" value="TreeGrafter"/>
</dbReference>
<dbReference type="InterPro" id="IPR016985">
    <property type="entry name" value="UCP031890_Tim44-rel"/>
</dbReference>
<dbReference type="PANTHER" id="PTHR10721:SF1">
    <property type="entry name" value="MITOCHONDRIAL IMPORT INNER MEMBRANE TRANSLOCASE SUBUNIT TIM44"/>
    <property type="match status" value="1"/>
</dbReference>
<name>A0A0H4VJU1_9SPHN</name>